<reference evidence="1 2" key="1">
    <citation type="submission" date="2024-02" db="EMBL/GenBank/DDBJ databases">
        <title>Deinococcus carri NBRC 110142.</title>
        <authorList>
            <person name="Ichikawa N."/>
            <person name="Katano-Makiyama Y."/>
            <person name="Hidaka K."/>
        </authorList>
    </citation>
    <scope>NUCLEOTIDE SEQUENCE [LARGE SCALE GENOMIC DNA]</scope>
    <source>
        <strain evidence="1 2">NBRC 110142</strain>
    </source>
</reference>
<dbReference type="RefSeq" id="WP_345463690.1">
    <property type="nucleotide sequence ID" value="NZ_BAABRP010000004.1"/>
</dbReference>
<dbReference type="EMBL" id="BAABRP010000004">
    <property type="protein sequence ID" value="GAA5512937.1"/>
    <property type="molecule type" value="Genomic_DNA"/>
</dbReference>
<keyword evidence="2" id="KW-1185">Reference proteome</keyword>
<organism evidence="1 2">
    <name type="scientific">Deinococcus carri</name>
    <dbReference type="NCBI Taxonomy" id="1211323"/>
    <lineage>
        <taxon>Bacteria</taxon>
        <taxon>Thermotogati</taxon>
        <taxon>Deinococcota</taxon>
        <taxon>Deinococci</taxon>
        <taxon>Deinococcales</taxon>
        <taxon>Deinococcaceae</taxon>
        <taxon>Deinococcus</taxon>
    </lineage>
</organism>
<gene>
    <name evidence="1" type="ORF">Dcar01_01661</name>
</gene>
<accession>A0ABP9W6D9</accession>
<evidence type="ECO:0000313" key="2">
    <source>
        <dbReference type="Proteomes" id="UP001401887"/>
    </source>
</evidence>
<proteinExistence type="predicted"/>
<name>A0ABP9W6D9_9DEIO</name>
<dbReference type="Proteomes" id="UP001401887">
    <property type="component" value="Unassembled WGS sequence"/>
</dbReference>
<sequence>MLYANGVEFLGFQFLFSGGTVTVDNPAGQMAISQGGKPRPVLFDGKLTPVPFKAQRPYTLHTSVPGSRIWSNLRVAPVAGSVTVWVSKTPQP</sequence>
<evidence type="ECO:0000313" key="1">
    <source>
        <dbReference type="EMBL" id="GAA5512937.1"/>
    </source>
</evidence>
<comment type="caution">
    <text evidence="1">The sequence shown here is derived from an EMBL/GenBank/DDBJ whole genome shotgun (WGS) entry which is preliminary data.</text>
</comment>
<protein>
    <submittedName>
        <fullName evidence="1">Uncharacterized protein</fullName>
    </submittedName>
</protein>